<accession>A0ABQ9H026</accession>
<sequence length="180" mass="21181">MSRNCSRSYFFTIDSPTVVRDCHSFFRKKLNISDGPIIKTSDINECGSYGGRDMRGKQMSVNKTPESSVEIVKEHIKKFPVVESHYCRQSSKRLYLNTNFSVAKMQDMYVDSRVQPVYVITYRRIFSINCNYSFFRPKINQCLTYTKFKRAEGNEREQLKYDYEAHIERKNNATKSKKAD</sequence>
<reference evidence="1 2" key="1">
    <citation type="submission" date="2023-02" db="EMBL/GenBank/DDBJ databases">
        <title>LHISI_Scaffold_Assembly.</title>
        <authorList>
            <person name="Stuart O.P."/>
            <person name="Cleave R."/>
            <person name="Magrath M.J.L."/>
            <person name="Mikheyev A.S."/>
        </authorList>
    </citation>
    <scope>NUCLEOTIDE SEQUENCE [LARGE SCALE GENOMIC DNA]</scope>
    <source>
        <strain evidence="1">Daus_M_001</strain>
        <tissue evidence="1">Leg muscle</tissue>
    </source>
</reference>
<name>A0ABQ9H026_9NEOP</name>
<dbReference type="EMBL" id="JARBHB010000008">
    <property type="protein sequence ID" value="KAJ8877639.1"/>
    <property type="molecule type" value="Genomic_DNA"/>
</dbReference>
<evidence type="ECO:0000313" key="2">
    <source>
        <dbReference type="Proteomes" id="UP001159363"/>
    </source>
</evidence>
<organism evidence="1 2">
    <name type="scientific">Dryococelus australis</name>
    <dbReference type="NCBI Taxonomy" id="614101"/>
    <lineage>
        <taxon>Eukaryota</taxon>
        <taxon>Metazoa</taxon>
        <taxon>Ecdysozoa</taxon>
        <taxon>Arthropoda</taxon>
        <taxon>Hexapoda</taxon>
        <taxon>Insecta</taxon>
        <taxon>Pterygota</taxon>
        <taxon>Neoptera</taxon>
        <taxon>Polyneoptera</taxon>
        <taxon>Phasmatodea</taxon>
        <taxon>Verophasmatodea</taxon>
        <taxon>Anareolatae</taxon>
        <taxon>Phasmatidae</taxon>
        <taxon>Eurycanthinae</taxon>
        <taxon>Dryococelus</taxon>
    </lineage>
</organism>
<keyword evidence="2" id="KW-1185">Reference proteome</keyword>
<protein>
    <submittedName>
        <fullName evidence="1">Uncharacterized protein</fullName>
    </submittedName>
</protein>
<dbReference type="Proteomes" id="UP001159363">
    <property type="component" value="Chromosome 7"/>
</dbReference>
<dbReference type="PANTHER" id="PTHR10773">
    <property type="entry name" value="DNA-DIRECTED RNA POLYMERASES I, II, AND III SUBUNIT RPABC2"/>
    <property type="match status" value="1"/>
</dbReference>
<proteinExistence type="predicted"/>
<evidence type="ECO:0000313" key="1">
    <source>
        <dbReference type="EMBL" id="KAJ8877639.1"/>
    </source>
</evidence>
<dbReference type="PANTHER" id="PTHR10773:SF19">
    <property type="match status" value="1"/>
</dbReference>
<comment type="caution">
    <text evidence="1">The sequence shown here is derived from an EMBL/GenBank/DDBJ whole genome shotgun (WGS) entry which is preliminary data.</text>
</comment>
<gene>
    <name evidence="1" type="ORF">PR048_022094</name>
</gene>